<dbReference type="Proteomes" id="UP000199352">
    <property type="component" value="Unassembled WGS sequence"/>
</dbReference>
<dbReference type="EMBL" id="FOFR01000010">
    <property type="protein sequence ID" value="SER34556.1"/>
    <property type="molecule type" value="Genomic_DNA"/>
</dbReference>
<gene>
    <name evidence="2" type="ORF">SAMN05216188_110177</name>
</gene>
<protein>
    <submittedName>
        <fullName evidence="2">Uncharacterized protein</fullName>
    </submittedName>
</protein>
<organism evidence="2 3">
    <name type="scientific">Lentzea xinjiangensis</name>
    <dbReference type="NCBI Taxonomy" id="402600"/>
    <lineage>
        <taxon>Bacteria</taxon>
        <taxon>Bacillati</taxon>
        <taxon>Actinomycetota</taxon>
        <taxon>Actinomycetes</taxon>
        <taxon>Pseudonocardiales</taxon>
        <taxon>Pseudonocardiaceae</taxon>
        <taxon>Lentzea</taxon>
    </lineage>
</organism>
<dbReference type="AlphaFoldDB" id="A0A1H9NF36"/>
<evidence type="ECO:0000313" key="3">
    <source>
        <dbReference type="Proteomes" id="UP000199352"/>
    </source>
</evidence>
<name>A0A1H9NF36_9PSEU</name>
<evidence type="ECO:0000313" key="2">
    <source>
        <dbReference type="EMBL" id="SER34556.1"/>
    </source>
</evidence>
<proteinExistence type="predicted"/>
<feature type="region of interest" description="Disordered" evidence="1">
    <location>
        <begin position="9"/>
        <end position="33"/>
    </location>
</feature>
<keyword evidence="3" id="KW-1185">Reference proteome</keyword>
<sequence length="64" mass="7066">MAAGEAVVQFLRDSGTSGRDEANSSSNAHKRRRALILVQPSLNKPPGRLLPAYEHKIECLKQHD</sequence>
<reference evidence="3" key="1">
    <citation type="submission" date="2016-10" db="EMBL/GenBank/DDBJ databases">
        <authorList>
            <person name="Varghese N."/>
            <person name="Submissions S."/>
        </authorList>
    </citation>
    <scope>NUCLEOTIDE SEQUENCE [LARGE SCALE GENOMIC DNA]</scope>
    <source>
        <strain evidence="3">CGMCC 4.3525</strain>
    </source>
</reference>
<evidence type="ECO:0000256" key="1">
    <source>
        <dbReference type="SAM" id="MobiDB-lite"/>
    </source>
</evidence>
<accession>A0A1H9NF36</accession>